<dbReference type="AlphaFoldDB" id="A0A5C1NJF9"/>
<dbReference type="Proteomes" id="UP000324285">
    <property type="component" value="Chromosome"/>
</dbReference>
<reference evidence="2" key="1">
    <citation type="submission" date="2021-02" db="EMBL/GenBank/DDBJ databases">
        <title>Strain Y2R2, a novel species of the genus Halomonas.</title>
        <authorList>
            <person name="Huang H."/>
        </authorList>
    </citation>
    <scope>NUCLEOTIDE SEQUENCE</scope>
    <source>
        <strain evidence="2">Y2R2</strain>
    </source>
</reference>
<evidence type="ECO:0000313" key="2">
    <source>
        <dbReference type="EMBL" id="QEM82245.1"/>
    </source>
</evidence>
<dbReference type="KEGG" id="hbh:E4T21_12335"/>
<evidence type="ECO:0000256" key="1">
    <source>
        <dbReference type="SAM" id="Phobius"/>
    </source>
</evidence>
<feature type="transmembrane region" description="Helical" evidence="1">
    <location>
        <begin position="59"/>
        <end position="78"/>
    </location>
</feature>
<keyword evidence="1" id="KW-1133">Transmembrane helix</keyword>
<evidence type="ECO:0000313" key="3">
    <source>
        <dbReference type="Proteomes" id="UP000324285"/>
    </source>
</evidence>
<protein>
    <recommendedName>
        <fullName evidence="4">Bacteriocin</fullName>
    </recommendedName>
</protein>
<keyword evidence="1" id="KW-0812">Transmembrane</keyword>
<gene>
    <name evidence="2" type="ORF">E4T21_12335</name>
</gene>
<name>A0A5C1NJF9_9GAMM</name>
<proteinExistence type="predicted"/>
<organism evidence="2 3">
    <name type="scientific">Halomonas binhaiensis</name>
    <dbReference type="NCBI Taxonomy" id="2562282"/>
    <lineage>
        <taxon>Bacteria</taxon>
        <taxon>Pseudomonadati</taxon>
        <taxon>Pseudomonadota</taxon>
        <taxon>Gammaproteobacteria</taxon>
        <taxon>Oceanospirillales</taxon>
        <taxon>Halomonadaceae</taxon>
        <taxon>Halomonas</taxon>
    </lineage>
</organism>
<feature type="transmembrane region" description="Helical" evidence="1">
    <location>
        <begin position="34"/>
        <end position="52"/>
    </location>
</feature>
<accession>A0A5C1NJF9</accession>
<keyword evidence="3" id="KW-1185">Reference proteome</keyword>
<evidence type="ECO:0008006" key="4">
    <source>
        <dbReference type="Google" id="ProtNLM"/>
    </source>
</evidence>
<keyword evidence="1" id="KW-0472">Membrane</keyword>
<dbReference type="EMBL" id="CP038437">
    <property type="protein sequence ID" value="QEM82245.1"/>
    <property type="molecule type" value="Genomic_DNA"/>
</dbReference>
<sequence length="79" mass="7806">MKHIEANHDISDVTIFELSSDELDHVSGGVSSDTSYAVSVGAAVGFVGLAIATAPLTGAAILAGASIAASSIAISYALE</sequence>
<dbReference type="RefSeq" id="WP_149285290.1">
    <property type="nucleotide sequence ID" value="NZ_CP038437.2"/>
</dbReference>